<evidence type="ECO:0000313" key="6">
    <source>
        <dbReference type="EMBL" id="KAJ5100123.1"/>
    </source>
</evidence>
<evidence type="ECO:0000313" key="7">
    <source>
        <dbReference type="Proteomes" id="UP001149074"/>
    </source>
</evidence>
<dbReference type="InterPro" id="IPR053178">
    <property type="entry name" value="Osmoadaptation_assoc"/>
</dbReference>
<accession>A0A9W9KBN2</accession>
<organism evidence="6 7">
    <name type="scientific">Penicillium argentinense</name>
    <dbReference type="NCBI Taxonomy" id="1131581"/>
    <lineage>
        <taxon>Eukaryota</taxon>
        <taxon>Fungi</taxon>
        <taxon>Dikarya</taxon>
        <taxon>Ascomycota</taxon>
        <taxon>Pezizomycotina</taxon>
        <taxon>Eurotiomycetes</taxon>
        <taxon>Eurotiomycetidae</taxon>
        <taxon>Eurotiales</taxon>
        <taxon>Aspergillaceae</taxon>
        <taxon>Penicillium</taxon>
    </lineage>
</organism>
<sequence>MGGIPWQSKACQTCKRRKIKCDRQEPGCGQCIKRGVNCGGYSGMRIFIHEAPRMRINSGAKAHTQINRETQAQIVNRNGLQSLDCGPAMREQVFSSYVDIFFPTQAFSSVDLWYYLISSISALPQKSIMLEYAISAIACIYWGKLNHDKRVFQHGIQLYNVAIRHVSNMITRDAYCDDIIYATVIFQEIETCYCPHDLQAWMAHIAGTNAILSHCRERAERGPLVNAIYQEHQKLQTVIVAFQISLGGSMDLSQLFSTRGSTLFEAFEYMVRPCEANPVVDLLNIFAGFAPLATAIAKVDSPNHNACQALLDKCLAHKKKLMAWFRGNIHGGAFPCSPGEVLRSSLPVADHLFGKPYCFPSLDIARLHIMFWTLSSIVHP</sequence>
<dbReference type="Pfam" id="PF00172">
    <property type="entry name" value="Zn_clus"/>
    <property type="match status" value="1"/>
</dbReference>
<evidence type="ECO:0000256" key="4">
    <source>
        <dbReference type="ARBA" id="ARBA00023242"/>
    </source>
</evidence>
<keyword evidence="2" id="KW-0238">DNA-binding</keyword>
<name>A0A9W9KBN2_9EURO</name>
<proteinExistence type="predicted"/>
<dbReference type="SMART" id="SM00066">
    <property type="entry name" value="GAL4"/>
    <property type="match status" value="1"/>
</dbReference>
<dbReference type="Proteomes" id="UP001149074">
    <property type="component" value="Unassembled WGS sequence"/>
</dbReference>
<dbReference type="SUPFAM" id="SSF57701">
    <property type="entry name" value="Zn2/Cys6 DNA-binding domain"/>
    <property type="match status" value="1"/>
</dbReference>
<dbReference type="OrthoDB" id="4491390at2759"/>
<dbReference type="GO" id="GO:0000981">
    <property type="term" value="F:DNA-binding transcription factor activity, RNA polymerase II-specific"/>
    <property type="evidence" value="ECO:0007669"/>
    <property type="project" value="InterPro"/>
</dbReference>
<dbReference type="PROSITE" id="PS00463">
    <property type="entry name" value="ZN2_CY6_FUNGAL_1"/>
    <property type="match status" value="1"/>
</dbReference>
<feature type="domain" description="Zn(2)-C6 fungal-type" evidence="5">
    <location>
        <begin position="10"/>
        <end position="38"/>
    </location>
</feature>
<dbReference type="InterPro" id="IPR001138">
    <property type="entry name" value="Zn2Cys6_DnaBD"/>
</dbReference>
<keyword evidence="7" id="KW-1185">Reference proteome</keyword>
<evidence type="ECO:0000256" key="3">
    <source>
        <dbReference type="ARBA" id="ARBA00023163"/>
    </source>
</evidence>
<evidence type="ECO:0000259" key="5">
    <source>
        <dbReference type="PROSITE" id="PS50048"/>
    </source>
</evidence>
<dbReference type="InterPro" id="IPR036864">
    <property type="entry name" value="Zn2-C6_fun-type_DNA-bd_sf"/>
</dbReference>
<dbReference type="GO" id="GO:0003677">
    <property type="term" value="F:DNA binding"/>
    <property type="evidence" value="ECO:0007669"/>
    <property type="project" value="UniProtKB-KW"/>
</dbReference>
<dbReference type="GeneID" id="81358596"/>
<dbReference type="CDD" id="cd00067">
    <property type="entry name" value="GAL4"/>
    <property type="match status" value="1"/>
</dbReference>
<reference evidence="6" key="2">
    <citation type="journal article" date="2023" name="IMA Fungus">
        <title>Comparative genomic study of the Penicillium genus elucidates a diverse pangenome and 15 lateral gene transfer events.</title>
        <authorList>
            <person name="Petersen C."/>
            <person name="Sorensen T."/>
            <person name="Nielsen M.R."/>
            <person name="Sondergaard T.E."/>
            <person name="Sorensen J.L."/>
            <person name="Fitzpatrick D.A."/>
            <person name="Frisvad J.C."/>
            <person name="Nielsen K.L."/>
        </authorList>
    </citation>
    <scope>NUCLEOTIDE SEQUENCE</scope>
    <source>
        <strain evidence="6">IBT 30761</strain>
    </source>
</reference>
<dbReference type="RefSeq" id="XP_056475776.1">
    <property type="nucleotide sequence ID" value="XM_056619617.1"/>
</dbReference>
<dbReference type="Gene3D" id="4.10.240.10">
    <property type="entry name" value="Zn(2)-C6 fungal-type DNA-binding domain"/>
    <property type="match status" value="1"/>
</dbReference>
<dbReference type="GO" id="GO:0008270">
    <property type="term" value="F:zinc ion binding"/>
    <property type="evidence" value="ECO:0007669"/>
    <property type="project" value="InterPro"/>
</dbReference>
<keyword evidence="1" id="KW-0805">Transcription regulation</keyword>
<dbReference type="PANTHER" id="PTHR38111:SF11">
    <property type="entry name" value="TRANSCRIPTION FACTOR DOMAIN-CONTAINING PROTEIN-RELATED"/>
    <property type="match status" value="1"/>
</dbReference>
<dbReference type="PANTHER" id="PTHR38111">
    <property type="entry name" value="ZN(2)-C6 FUNGAL-TYPE DOMAIN-CONTAINING PROTEIN-RELATED"/>
    <property type="match status" value="1"/>
</dbReference>
<dbReference type="EMBL" id="JAPQKI010000005">
    <property type="protein sequence ID" value="KAJ5100123.1"/>
    <property type="molecule type" value="Genomic_DNA"/>
</dbReference>
<gene>
    <name evidence="6" type="ORF">N7532_007124</name>
</gene>
<evidence type="ECO:0000256" key="2">
    <source>
        <dbReference type="ARBA" id="ARBA00023125"/>
    </source>
</evidence>
<keyword evidence="3" id="KW-0804">Transcription</keyword>
<dbReference type="PROSITE" id="PS50048">
    <property type="entry name" value="ZN2_CY6_FUNGAL_2"/>
    <property type="match status" value="1"/>
</dbReference>
<keyword evidence="4" id="KW-0539">Nucleus</keyword>
<evidence type="ECO:0000256" key="1">
    <source>
        <dbReference type="ARBA" id="ARBA00023015"/>
    </source>
</evidence>
<dbReference type="AlphaFoldDB" id="A0A9W9KBN2"/>
<reference evidence="6" key="1">
    <citation type="submission" date="2022-11" db="EMBL/GenBank/DDBJ databases">
        <authorList>
            <person name="Petersen C."/>
        </authorList>
    </citation>
    <scope>NUCLEOTIDE SEQUENCE</scope>
    <source>
        <strain evidence="6">IBT 30761</strain>
    </source>
</reference>
<protein>
    <recommendedName>
        <fullName evidence="5">Zn(2)-C6 fungal-type domain-containing protein</fullName>
    </recommendedName>
</protein>
<comment type="caution">
    <text evidence="6">The sequence shown here is derived from an EMBL/GenBank/DDBJ whole genome shotgun (WGS) entry which is preliminary data.</text>
</comment>